<evidence type="ECO:0000256" key="3">
    <source>
        <dbReference type="SAM" id="SignalP"/>
    </source>
</evidence>
<dbReference type="Pfam" id="PF25989">
    <property type="entry name" value="YknX_C"/>
    <property type="match status" value="1"/>
</dbReference>
<dbReference type="PROSITE" id="PS51257">
    <property type="entry name" value="PROKAR_LIPOPROTEIN"/>
    <property type="match status" value="1"/>
</dbReference>
<dbReference type="Gene3D" id="1.10.287.470">
    <property type="entry name" value="Helix hairpin bin"/>
    <property type="match status" value="1"/>
</dbReference>
<gene>
    <name evidence="8" type="ORF">O3P16_08480</name>
</gene>
<evidence type="ECO:0000313" key="9">
    <source>
        <dbReference type="Proteomes" id="UP001210231"/>
    </source>
</evidence>
<feature type="domain" description="Multidrug resistance protein MdtA-like alpha-helical hairpin" evidence="4">
    <location>
        <begin position="102"/>
        <end position="171"/>
    </location>
</feature>
<dbReference type="NCBIfam" id="TIGR01730">
    <property type="entry name" value="RND_mfp"/>
    <property type="match status" value="1"/>
</dbReference>
<dbReference type="Pfam" id="PF25944">
    <property type="entry name" value="Beta-barrel_RND"/>
    <property type="match status" value="1"/>
</dbReference>
<dbReference type="Gene3D" id="2.40.420.20">
    <property type="match status" value="1"/>
</dbReference>
<dbReference type="InterPro" id="IPR058624">
    <property type="entry name" value="MdtA-like_HH"/>
</dbReference>
<evidence type="ECO:0000259" key="5">
    <source>
        <dbReference type="Pfam" id="PF25917"/>
    </source>
</evidence>
<dbReference type="InterPro" id="IPR006143">
    <property type="entry name" value="RND_pump_MFP"/>
</dbReference>
<reference evidence="8 9" key="1">
    <citation type="submission" date="2022-12" db="EMBL/GenBank/DDBJ databases">
        <title>Chitinophagaceae gen. sp. nov., a new member of the family Chitinophagaceae, isolated from soil in a chemical factory.</title>
        <authorList>
            <person name="Ke Z."/>
        </authorList>
    </citation>
    <scope>NUCLEOTIDE SEQUENCE [LARGE SCALE GENOMIC DNA]</scope>
    <source>
        <strain evidence="8 9">LY-5</strain>
    </source>
</reference>
<feature type="chain" id="PRO_5046075601" evidence="3">
    <location>
        <begin position="27"/>
        <end position="380"/>
    </location>
</feature>
<dbReference type="InterPro" id="IPR058626">
    <property type="entry name" value="MdtA-like_b-barrel"/>
</dbReference>
<evidence type="ECO:0000259" key="6">
    <source>
        <dbReference type="Pfam" id="PF25944"/>
    </source>
</evidence>
<organism evidence="8 9">
    <name type="scientific">Polluticaenibacter yanchengensis</name>
    <dbReference type="NCBI Taxonomy" id="3014562"/>
    <lineage>
        <taxon>Bacteria</taxon>
        <taxon>Pseudomonadati</taxon>
        <taxon>Bacteroidota</taxon>
        <taxon>Chitinophagia</taxon>
        <taxon>Chitinophagales</taxon>
        <taxon>Chitinophagaceae</taxon>
        <taxon>Polluticaenibacter</taxon>
    </lineage>
</organism>
<dbReference type="SUPFAM" id="SSF111369">
    <property type="entry name" value="HlyD-like secretion proteins"/>
    <property type="match status" value="1"/>
</dbReference>
<dbReference type="Gene3D" id="2.40.50.100">
    <property type="match status" value="1"/>
</dbReference>
<evidence type="ECO:0000259" key="7">
    <source>
        <dbReference type="Pfam" id="PF25989"/>
    </source>
</evidence>
<keyword evidence="9" id="KW-1185">Reference proteome</keyword>
<comment type="similarity">
    <text evidence="1">Belongs to the membrane fusion protein (MFP) (TC 8.A.1) family.</text>
</comment>
<feature type="domain" description="YknX-like C-terminal permuted SH3-like" evidence="7">
    <location>
        <begin position="296"/>
        <end position="362"/>
    </location>
</feature>
<dbReference type="RefSeq" id="WP_407031167.1">
    <property type="nucleotide sequence ID" value="NZ_JAQGEF010000008.1"/>
</dbReference>
<keyword evidence="2" id="KW-0175">Coiled coil</keyword>
<dbReference type="InterPro" id="IPR058625">
    <property type="entry name" value="MdtA-like_BSH"/>
</dbReference>
<dbReference type="Proteomes" id="UP001210231">
    <property type="component" value="Unassembled WGS sequence"/>
</dbReference>
<evidence type="ECO:0000256" key="1">
    <source>
        <dbReference type="ARBA" id="ARBA00009477"/>
    </source>
</evidence>
<dbReference type="PANTHER" id="PTHR30158">
    <property type="entry name" value="ACRA/E-RELATED COMPONENT OF DRUG EFFLUX TRANSPORTER"/>
    <property type="match status" value="1"/>
</dbReference>
<feature type="domain" description="Multidrug resistance protein MdtA-like beta-barrel" evidence="6">
    <location>
        <begin position="207"/>
        <end position="287"/>
    </location>
</feature>
<dbReference type="Pfam" id="PF25876">
    <property type="entry name" value="HH_MFP_RND"/>
    <property type="match status" value="1"/>
</dbReference>
<dbReference type="EMBL" id="JAQGEF010000008">
    <property type="protein sequence ID" value="MDA3614842.1"/>
    <property type="molecule type" value="Genomic_DNA"/>
</dbReference>
<feature type="coiled-coil region" evidence="2">
    <location>
        <begin position="102"/>
        <end position="160"/>
    </location>
</feature>
<dbReference type="InterPro" id="IPR058637">
    <property type="entry name" value="YknX-like_C"/>
</dbReference>
<keyword evidence="3" id="KW-0732">Signal</keyword>
<feature type="domain" description="Multidrug resistance protein MdtA-like barrel-sandwich hybrid" evidence="5">
    <location>
        <begin position="61"/>
        <end position="202"/>
    </location>
</feature>
<protein>
    <submittedName>
        <fullName evidence="8">Efflux RND transporter periplasmic adaptor subunit</fullName>
    </submittedName>
</protein>
<evidence type="ECO:0000313" key="8">
    <source>
        <dbReference type="EMBL" id="MDA3614842.1"/>
    </source>
</evidence>
<evidence type="ECO:0000256" key="2">
    <source>
        <dbReference type="SAM" id="Coils"/>
    </source>
</evidence>
<sequence length="380" mass="40889">MRKTYLTIIALTGLLLASCGNKNQQAAMPMNMPVPVTTDTVEVRTDVTYNDEYPATVVALNQVDLRPQVSGFITGIHFADGAKVRKGQLLYTIDQQLYEANYQQAVANLKVQEATMDRAQKDADRYHALDKKDAVAKQLVDNADAALAVAKRQVDAAKAAIQGVATNVRYTKVIAPFDGVIGISQVRMGAAVSAGQTLLNTVSTSNPVAVDVNIDQSLIYKFSSMIAANKVDSSITMAFGNDVYPYHGKAVLLDRAVDVQTGTIKLRLSFPNNDGVLKPGMNANVRILGNRGQESIAIPYKAVVEQLGEYFVYKVGDSSKVTQQHVKLGKQISGQVIVKEGLKANDIIVIDGIQNLKEGSVVLTPEQQAKVAAQQPAAGK</sequence>
<accession>A0ABT4UJ27</accession>
<evidence type="ECO:0000259" key="4">
    <source>
        <dbReference type="Pfam" id="PF25876"/>
    </source>
</evidence>
<proteinExistence type="inferred from homology"/>
<dbReference type="Pfam" id="PF25917">
    <property type="entry name" value="BSH_RND"/>
    <property type="match status" value="1"/>
</dbReference>
<comment type="caution">
    <text evidence="8">The sequence shown here is derived from an EMBL/GenBank/DDBJ whole genome shotgun (WGS) entry which is preliminary data.</text>
</comment>
<dbReference type="Gene3D" id="2.40.30.170">
    <property type="match status" value="1"/>
</dbReference>
<feature type="signal peptide" evidence="3">
    <location>
        <begin position="1"/>
        <end position="26"/>
    </location>
</feature>
<name>A0ABT4UJ27_9BACT</name>